<sequence>MTTADKATRFSSELFDDAAAAGARAQRSARQQLEHWARVGRAVSEQTSVARRRVDAALGGSFPSDQLTPDEAVVFDAELAASIEAGLDEVDFVEQRAARGHRSVTLNDAGEIVEHLPDGSQRLLHG</sequence>
<organism evidence="1 2">
    <name type="scientific">Gordonia iterans</name>
    <dbReference type="NCBI Taxonomy" id="1004901"/>
    <lineage>
        <taxon>Bacteria</taxon>
        <taxon>Bacillati</taxon>
        <taxon>Actinomycetota</taxon>
        <taxon>Actinomycetes</taxon>
        <taxon>Mycobacteriales</taxon>
        <taxon>Gordoniaceae</taxon>
        <taxon>Gordonia</taxon>
    </lineage>
</organism>
<dbReference type="OrthoDB" id="5422561at2"/>
<dbReference type="KEGG" id="git:C6V83_13585"/>
<evidence type="ECO:0008006" key="3">
    <source>
        <dbReference type="Google" id="ProtNLM"/>
    </source>
</evidence>
<dbReference type="InterPro" id="IPR021831">
    <property type="entry name" value="ParD-like"/>
</dbReference>
<evidence type="ECO:0000313" key="1">
    <source>
        <dbReference type="EMBL" id="AVM01128.1"/>
    </source>
</evidence>
<dbReference type="EMBL" id="CP027433">
    <property type="protein sequence ID" value="AVM01128.1"/>
    <property type="molecule type" value="Genomic_DNA"/>
</dbReference>
<dbReference type="Pfam" id="PF11903">
    <property type="entry name" value="ParD_like"/>
    <property type="match status" value="1"/>
</dbReference>
<dbReference type="RefSeq" id="WP_105942839.1">
    <property type="nucleotide sequence ID" value="NZ_CP027433.1"/>
</dbReference>
<dbReference type="Proteomes" id="UP000239814">
    <property type="component" value="Chromosome"/>
</dbReference>
<evidence type="ECO:0000313" key="2">
    <source>
        <dbReference type="Proteomes" id="UP000239814"/>
    </source>
</evidence>
<protein>
    <recommendedName>
        <fullName evidence="3">ParD-like antitoxin of type II toxin-antitoxin system</fullName>
    </recommendedName>
</protein>
<proteinExistence type="predicted"/>
<name>A0A2S0KHG0_9ACTN</name>
<keyword evidence="2" id="KW-1185">Reference proteome</keyword>
<accession>A0A2S0KHG0</accession>
<gene>
    <name evidence="1" type="ORF">C6V83_13585</name>
</gene>
<dbReference type="AlphaFoldDB" id="A0A2S0KHG0"/>
<reference evidence="1 2" key="1">
    <citation type="submission" date="2018-03" db="EMBL/GenBank/DDBJ databases">
        <title>Characteristics and genome of n-alkane degrading marine bacteria Gordonia iterans isolated from crude oil contaminated in Tae-an, South Korea.</title>
        <authorList>
            <person name="Lee S.-S."/>
            <person name="Kim H."/>
        </authorList>
    </citation>
    <scope>NUCLEOTIDE SEQUENCE [LARGE SCALE GENOMIC DNA]</scope>
    <source>
        <strain evidence="1 2">Co17</strain>
    </source>
</reference>